<evidence type="ECO:0000256" key="1">
    <source>
        <dbReference type="SAM" id="MobiDB-lite"/>
    </source>
</evidence>
<dbReference type="Proteomes" id="UP001415857">
    <property type="component" value="Unassembled WGS sequence"/>
</dbReference>
<dbReference type="AlphaFoldDB" id="A0AAP0R3A4"/>
<comment type="caution">
    <text evidence="2">The sequence shown here is derived from an EMBL/GenBank/DDBJ whole genome shotgun (WGS) entry which is preliminary data.</text>
</comment>
<sequence>MASVSGSTTTSGSGRSSSREESERRWLCYLYLEWEPWMIWSGVAHLIKLPKNLLAKASTIKNTGQVLEQMPRVISSLDAHIERGLQSVPHLETVIQLLANMESCQLNPLSQTHSSEGEPELADQPPKKG</sequence>
<proteinExistence type="predicted"/>
<gene>
    <name evidence="2" type="ORF">L1049_027184</name>
</gene>
<protein>
    <recommendedName>
        <fullName evidence="4">Tobamovirus multiplication protein 2B</fullName>
    </recommendedName>
</protein>
<feature type="region of interest" description="Disordered" evidence="1">
    <location>
        <begin position="1"/>
        <end position="23"/>
    </location>
</feature>
<accession>A0AAP0R3A4</accession>
<evidence type="ECO:0008006" key="4">
    <source>
        <dbReference type="Google" id="ProtNLM"/>
    </source>
</evidence>
<feature type="compositionally biased region" description="Low complexity" evidence="1">
    <location>
        <begin position="1"/>
        <end position="16"/>
    </location>
</feature>
<name>A0AAP0R3A4_LIQFO</name>
<organism evidence="2 3">
    <name type="scientific">Liquidambar formosana</name>
    <name type="common">Formosan gum</name>
    <dbReference type="NCBI Taxonomy" id="63359"/>
    <lineage>
        <taxon>Eukaryota</taxon>
        <taxon>Viridiplantae</taxon>
        <taxon>Streptophyta</taxon>
        <taxon>Embryophyta</taxon>
        <taxon>Tracheophyta</taxon>
        <taxon>Spermatophyta</taxon>
        <taxon>Magnoliopsida</taxon>
        <taxon>eudicotyledons</taxon>
        <taxon>Gunneridae</taxon>
        <taxon>Pentapetalae</taxon>
        <taxon>Saxifragales</taxon>
        <taxon>Altingiaceae</taxon>
        <taxon>Liquidambar</taxon>
    </lineage>
</organism>
<feature type="region of interest" description="Disordered" evidence="1">
    <location>
        <begin position="108"/>
        <end position="129"/>
    </location>
</feature>
<evidence type="ECO:0000313" key="3">
    <source>
        <dbReference type="Proteomes" id="UP001415857"/>
    </source>
</evidence>
<dbReference type="EMBL" id="JBBPBK010000048">
    <property type="protein sequence ID" value="KAK9266925.1"/>
    <property type="molecule type" value="Genomic_DNA"/>
</dbReference>
<keyword evidence="3" id="KW-1185">Reference proteome</keyword>
<reference evidence="2 3" key="1">
    <citation type="journal article" date="2024" name="Plant J.">
        <title>Genome sequences and population genomics reveal climatic adaptation and genomic divergence between two closely related sweetgum species.</title>
        <authorList>
            <person name="Xu W.Q."/>
            <person name="Ren C.Q."/>
            <person name="Zhang X.Y."/>
            <person name="Comes H.P."/>
            <person name="Liu X.H."/>
            <person name="Li Y.G."/>
            <person name="Kettle C.J."/>
            <person name="Jalonen R."/>
            <person name="Gaisberger H."/>
            <person name="Ma Y.Z."/>
            <person name="Qiu Y.X."/>
        </authorList>
    </citation>
    <scope>NUCLEOTIDE SEQUENCE [LARGE SCALE GENOMIC DNA]</scope>
    <source>
        <strain evidence="2">Hangzhou</strain>
    </source>
</reference>
<evidence type="ECO:0000313" key="2">
    <source>
        <dbReference type="EMBL" id="KAK9266925.1"/>
    </source>
</evidence>